<gene>
    <name evidence="2" type="ORF">MNEG_2890</name>
</gene>
<keyword evidence="1" id="KW-0175">Coiled coil</keyword>
<dbReference type="RefSeq" id="XP_013904088.1">
    <property type="nucleotide sequence ID" value="XM_014048634.1"/>
</dbReference>
<accession>A0A0D2LEH2</accession>
<dbReference type="KEGG" id="mng:MNEG_2890"/>
<sequence length="99" mass="11215">MDGPNFANLAQHIQNMAQAAEGLAAEAHNLPNWEPAAQSEALAQVQVAQQQLQQQQMQQMQQMQQQQTQQLQRHIEAVDHNSLARLMNTRLLRGDDYVT</sequence>
<evidence type="ECO:0000313" key="2">
    <source>
        <dbReference type="EMBL" id="KIZ05069.1"/>
    </source>
</evidence>
<dbReference type="AlphaFoldDB" id="A0A0D2LEH2"/>
<dbReference type="Proteomes" id="UP000054498">
    <property type="component" value="Unassembled WGS sequence"/>
</dbReference>
<protein>
    <submittedName>
        <fullName evidence="2">Uncharacterized protein</fullName>
    </submittedName>
</protein>
<evidence type="ECO:0000313" key="3">
    <source>
        <dbReference type="Proteomes" id="UP000054498"/>
    </source>
</evidence>
<dbReference type="STRING" id="145388.A0A0D2LEH2"/>
<feature type="coiled-coil region" evidence="1">
    <location>
        <begin position="38"/>
        <end position="77"/>
    </location>
</feature>
<dbReference type="GeneID" id="25735768"/>
<keyword evidence="3" id="KW-1185">Reference proteome</keyword>
<name>A0A0D2LEH2_9CHLO</name>
<dbReference type="EMBL" id="KK100562">
    <property type="protein sequence ID" value="KIZ05069.1"/>
    <property type="molecule type" value="Genomic_DNA"/>
</dbReference>
<proteinExistence type="predicted"/>
<reference evidence="2 3" key="1">
    <citation type="journal article" date="2013" name="BMC Genomics">
        <title>Reconstruction of the lipid metabolism for the microalga Monoraphidium neglectum from its genome sequence reveals characteristics suitable for biofuel production.</title>
        <authorList>
            <person name="Bogen C."/>
            <person name="Al-Dilaimi A."/>
            <person name="Albersmeier A."/>
            <person name="Wichmann J."/>
            <person name="Grundmann M."/>
            <person name="Rupp O."/>
            <person name="Lauersen K.J."/>
            <person name="Blifernez-Klassen O."/>
            <person name="Kalinowski J."/>
            <person name="Goesmann A."/>
            <person name="Mussgnug J.H."/>
            <person name="Kruse O."/>
        </authorList>
    </citation>
    <scope>NUCLEOTIDE SEQUENCE [LARGE SCALE GENOMIC DNA]</scope>
    <source>
        <strain evidence="2 3">SAG 48.87</strain>
    </source>
</reference>
<organism evidence="2 3">
    <name type="scientific">Monoraphidium neglectum</name>
    <dbReference type="NCBI Taxonomy" id="145388"/>
    <lineage>
        <taxon>Eukaryota</taxon>
        <taxon>Viridiplantae</taxon>
        <taxon>Chlorophyta</taxon>
        <taxon>core chlorophytes</taxon>
        <taxon>Chlorophyceae</taxon>
        <taxon>CS clade</taxon>
        <taxon>Sphaeropleales</taxon>
        <taxon>Selenastraceae</taxon>
        <taxon>Monoraphidium</taxon>
    </lineage>
</organism>
<evidence type="ECO:0000256" key="1">
    <source>
        <dbReference type="SAM" id="Coils"/>
    </source>
</evidence>